<gene>
    <name evidence="2" type="ORF">FRY97_07450</name>
</gene>
<dbReference type="EMBL" id="VOOR01000012">
    <property type="protein sequence ID" value="TXB64122.1"/>
    <property type="molecule type" value="Genomic_DNA"/>
</dbReference>
<name>A0A5C6RS42_9BACT</name>
<evidence type="ECO:0000313" key="2">
    <source>
        <dbReference type="EMBL" id="TXB64122.1"/>
    </source>
</evidence>
<proteinExistence type="predicted"/>
<keyword evidence="1" id="KW-0732">Signal</keyword>
<evidence type="ECO:0000313" key="3">
    <source>
        <dbReference type="Proteomes" id="UP000321580"/>
    </source>
</evidence>
<sequence length="396" mass="42428">MNLLKYFPLGLFVVMAFAACDLDPLGNDGPSGGPELLDCSAFRENLTLEDRGLDVDYIVDCRAFVDADLTIEPGVTIAFESDSGLQVGDNGSITAIGTMNNPIIFTGTDKIAGAWSGILIESADVKNRLEHAVIEYAGGAPFNSNDDRGGLILWADAGISMNNCRISNSAAYGLNLAYYDYEIRDISSCTFTDNRDPVFAFAEAIHFLDKSNTFANNVNNYITVGSSATLPGTFTWQNLGIPYRFIPTNFGITTYTRLVSGCTVNVEPGVVMEFSTGTGLEVDDNAGFTAVGAPAMPILFTGVDKAPGGWEGLYFGFTQSVNNRIEHAIVEYAGAGDSDAAIYMWANPRLQVLNTAFRSIDGCAYRDSNSDPFDNPNFSESGNTYDGVAGDVFCGS</sequence>
<feature type="chain" id="PRO_5022815362" description="Right-handed parallel beta-helix repeat-containing protein" evidence="1">
    <location>
        <begin position="19"/>
        <end position="396"/>
    </location>
</feature>
<evidence type="ECO:0008006" key="4">
    <source>
        <dbReference type="Google" id="ProtNLM"/>
    </source>
</evidence>
<protein>
    <recommendedName>
        <fullName evidence="4">Right-handed parallel beta-helix repeat-containing protein</fullName>
    </recommendedName>
</protein>
<organism evidence="2 3">
    <name type="scientific">Phaeodactylibacter luteus</name>
    <dbReference type="NCBI Taxonomy" id="1564516"/>
    <lineage>
        <taxon>Bacteria</taxon>
        <taxon>Pseudomonadati</taxon>
        <taxon>Bacteroidota</taxon>
        <taxon>Saprospiria</taxon>
        <taxon>Saprospirales</taxon>
        <taxon>Haliscomenobacteraceae</taxon>
        <taxon>Phaeodactylibacter</taxon>
    </lineage>
</organism>
<dbReference type="OrthoDB" id="1466733at2"/>
<reference evidence="2 3" key="1">
    <citation type="submission" date="2019-08" db="EMBL/GenBank/DDBJ databases">
        <title>Genome of Phaeodactylibacter luteus.</title>
        <authorList>
            <person name="Bowman J.P."/>
        </authorList>
    </citation>
    <scope>NUCLEOTIDE SEQUENCE [LARGE SCALE GENOMIC DNA]</scope>
    <source>
        <strain evidence="2 3">KCTC 42180</strain>
    </source>
</reference>
<dbReference type="Proteomes" id="UP000321580">
    <property type="component" value="Unassembled WGS sequence"/>
</dbReference>
<keyword evidence="3" id="KW-1185">Reference proteome</keyword>
<dbReference type="PROSITE" id="PS51257">
    <property type="entry name" value="PROKAR_LIPOPROTEIN"/>
    <property type="match status" value="1"/>
</dbReference>
<feature type="signal peptide" evidence="1">
    <location>
        <begin position="1"/>
        <end position="18"/>
    </location>
</feature>
<evidence type="ECO:0000256" key="1">
    <source>
        <dbReference type="SAM" id="SignalP"/>
    </source>
</evidence>
<dbReference type="AlphaFoldDB" id="A0A5C6RS42"/>
<dbReference type="RefSeq" id="WP_147166821.1">
    <property type="nucleotide sequence ID" value="NZ_VOOR01000012.1"/>
</dbReference>
<accession>A0A5C6RS42</accession>
<comment type="caution">
    <text evidence="2">The sequence shown here is derived from an EMBL/GenBank/DDBJ whole genome shotgun (WGS) entry which is preliminary data.</text>
</comment>